<accession>A0A9P6H081</accession>
<evidence type="ECO:0000256" key="1">
    <source>
        <dbReference type="SAM" id="Coils"/>
    </source>
</evidence>
<name>A0A9P6H081_9MICR</name>
<feature type="compositionally biased region" description="Polar residues" evidence="2">
    <location>
        <begin position="246"/>
        <end position="269"/>
    </location>
</feature>
<dbReference type="EMBL" id="SBJO01000035">
    <property type="protein sequence ID" value="KAF9764155.1"/>
    <property type="molecule type" value="Genomic_DNA"/>
</dbReference>
<proteinExistence type="predicted"/>
<evidence type="ECO:0000313" key="4">
    <source>
        <dbReference type="Proteomes" id="UP000740883"/>
    </source>
</evidence>
<dbReference type="SUPFAM" id="SSF57997">
    <property type="entry name" value="Tropomyosin"/>
    <property type="match status" value="1"/>
</dbReference>
<protein>
    <submittedName>
        <fullName evidence="3">UPF0134 protein</fullName>
    </submittedName>
</protein>
<evidence type="ECO:0000313" key="3">
    <source>
        <dbReference type="EMBL" id="KAF9764155.1"/>
    </source>
</evidence>
<keyword evidence="4" id="KW-1185">Reference proteome</keyword>
<organism evidence="3 4">
    <name type="scientific">Nosema granulosis</name>
    <dbReference type="NCBI Taxonomy" id="83296"/>
    <lineage>
        <taxon>Eukaryota</taxon>
        <taxon>Fungi</taxon>
        <taxon>Fungi incertae sedis</taxon>
        <taxon>Microsporidia</taxon>
        <taxon>Nosematidae</taxon>
        <taxon>Nosema</taxon>
    </lineage>
</organism>
<feature type="region of interest" description="Disordered" evidence="2">
    <location>
        <begin position="246"/>
        <end position="348"/>
    </location>
</feature>
<dbReference type="Proteomes" id="UP000740883">
    <property type="component" value="Unassembled WGS sequence"/>
</dbReference>
<gene>
    <name evidence="3" type="primary">MPN_137</name>
    <name evidence="3" type="ORF">NGRA_0792</name>
</gene>
<feature type="region of interest" description="Disordered" evidence="2">
    <location>
        <begin position="419"/>
        <end position="441"/>
    </location>
</feature>
<sequence length="753" mass="87125">MTKQLPTKIMWIFLILLVLFPILTYVSRRYGREGADHRPNPYPSVSPTKTLRNVPPNEEESIKPHEKIKDKKIKEKPQSVLKLNNIEIKKGELNNKPPLKKNKSTNRPKTILKTLNKQNFIEKQSQENKIDSMENKIDSQENKIDSMENKIDSMENEIDSMENEIDSMENEIDSMENEIDSMENKIDSMENEIDSMEISQQDNISQDINLLFKTNCQENIPEMNLLQANNDQETKPEQIENNTEINLSQTNSSPLDNDLQNTSRQQTVDQDIIQPVDLEDDSIAQPEGSLSLDSDPQRKEEDELSGYYTCEDSDENEIDRTKQIKNGKSPDQNREVDISSDHEQRNNVVFNKPHLKDKNRTITRSQGPPTKGIRQSKFVKESINSRATIGLRSKRISRRKKRSLKEAIGKIERGLANYEADDSTDDKGPTPIKNKVDDDSSDVFLPKKEGAPTKWKDHLVLKIGDDKRKELEEIIDRACIHIWKFISSKENKLSYYYLFENKKKKKIIKKPTLSDILEENEIQEEGDDNIIDISKEPEVEEPVKAKEQEKTREPVEKIPREQRLKNIDEKMLLELKKKGEDGDFPDLYFILVKNISESTNEYFPLIEDLANLYNEVDSNDFFSVLFNEVFNKIKGSIISADRDIEYVLHNLFLSVDCLIPKDKNEEFLKIYEKFMMRYGFHNIGLRRIRRKVEETAFFNVLSSIRRWIEMGAPKKGIDPIILVRDAAGELSNASRASPGGITSDVSDFEKGLF</sequence>
<reference evidence="3 4" key="1">
    <citation type="journal article" date="2020" name="Genome Biol. Evol.">
        <title>Comparative genomics of strictly vertically transmitted, feminizing microsporidia endosymbionts of amphipod crustaceans.</title>
        <authorList>
            <person name="Cormier A."/>
            <person name="Chebbi M.A."/>
            <person name="Giraud I."/>
            <person name="Wattier R."/>
            <person name="Teixeira M."/>
            <person name="Gilbert C."/>
            <person name="Rigaud T."/>
            <person name="Cordaux R."/>
        </authorList>
    </citation>
    <scope>NUCLEOTIDE SEQUENCE [LARGE SCALE GENOMIC DNA]</scope>
    <source>
        <strain evidence="3 4">Ou3-Ou53</strain>
    </source>
</reference>
<dbReference type="OrthoDB" id="4833301at2759"/>
<keyword evidence="1" id="KW-0175">Coiled coil</keyword>
<feature type="coiled-coil region" evidence="1">
    <location>
        <begin position="123"/>
        <end position="199"/>
    </location>
</feature>
<comment type="caution">
    <text evidence="3">The sequence shown here is derived from an EMBL/GenBank/DDBJ whole genome shotgun (WGS) entry which is preliminary data.</text>
</comment>
<dbReference type="Gene3D" id="1.20.5.340">
    <property type="match status" value="1"/>
</dbReference>
<feature type="compositionally biased region" description="Basic and acidic residues" evidence="2">
    <location>
        <begin position="331"/>
        <end position="345"/>
    </location>
</feature>
<evidence type="ECO:0000256" key="2">
    <source>
        <dbReference type="SAM" id="MobiDB-lite"/>
    </source>
</evidence>
<dbReference type="AlphaFoldDB" id="A0A9P6H081"/>
<feature type="region of interest" description="Disordered" evidence="2">
    <location>
        <begin position="32"/>
        <end position="66"/>
    </location>
</feature>